<evidence type="ECO:0000313" key="2">
    <source>
        <dbReference type="Proteomes" id="UP000095751"/>
    </source>
</evidence>
<protein>
    <submittedName>
        <fullName evidence="1">Uncharacterized protein</fullName>
    </submittedName>
</protein>
<dbReference type="InParanoid" id="A0A1E7EIA9"/>
<sequence length="118" mass="13085">MGQYDDSSGGDKGMPRSTSWWSSLIFGWYTPVLVHIQSKIDMGESPNLGKEEGIPQLPKEDSVAQVDDLFGTIWKQELIDYPKDPNLEKCLFKAFSRPFLGAFILNIVATSASFVGPV</sequence>
<dbReference type="Proteomes" id="UP000095751">
    <property type="component" value="Unassembled WGS sequence"/>
</dbReference>
<gene>
    <name evidence="1" type="ORF">FRACYDRAFT_258760</name>
</gene>
<reference evidence="1 2" key="1">
    <citation type="submission" date="2016-09" db="EMBL/GenBank/DDBJ databases">
        <title>Extensive genetic diversity and differential bi-allelic expression allows diatom success in the polar Southern Ocean.</title>
        <authorList>
            <consortium name="DOE Joint Genome Institute"/>
            <person name="Mock T."/>
            <person name="Otillar R.P."/>
            <person name="Strauss J."/>
            <person name="Dupont C."/>
            <person name="Frickenhaus S."/>
            <person name="Maumus F."/>
            <person name="Mcmullan M."/>
            <person name="Sanges R."/>
            <person name="Schmutz J."/>
            <person name="Toseland A."/>
            <person name="Valas R."/>
            <person name="Veluchamy A."/>
            <person name="Ward B.J."/>
            <person name="Allen A."/>
            <person name="Barry K."/>
            <person name="Falciatore A."/>
            <person name="Ferrante M."/>
            <person name="Fortunato A.E."/>
            <person name="Gloeckner G."/>
            <person name="Gruber A."/>
            <person name="Hipkin R."/>
            <person name="Janech M."/>
            <person name="Kroth P."/>
            <person name="Leese F."/>
            <person name="Lindquist E."/>
            <person name="Lyon B.R."/>
            <person name="Martin J."/>
            <person name="Mayer C."/>
            <person name="Parker M."/>
            <person name="Quesneville H."/>
            <person name="Raymond J."/>
            <person name="Uhlig C."/>
            <person name="Valentin K.U."/>
            <person name="Worden A.Z."/>
            <person name="Armbrust E.V."/>
            <person name="Bowler C."/>
            <person name="Green B."/>
            <person name="Moulton V."/>
            <person name="Van Oosterhout C."/>
            <person name="Grigoriev I."/>
        </authorList>
    </citation>
    <scope>NUCLEOTIDE SEQUENCE [LARGE SCALE GENOMIC DNA]</scope>
    <source>
        <strain evidence="1 2">CCMP1102</strain>
    </source>
</reference>
<dbReference type="KEGG" id="fcy:FRACYDRAFT_258760"/>
<feature type="non-terminal residue" evidence="1">
    <location>
        <position position="118"/>
    </location>
</feature>
<evidence type="ECO:0000313" key="1">
    <source>
        <dbReference type="EMBL" id="OEU05648.1"/>
    </source>
</evidence>
<proteinExistence type="predicted"/>
<keyword evidence="2" id="KW-1185">Reference proteome</keyword>
<organism evidence="1 2">
    <name type="scientific">Fragilariopsis cylindrus CCMP1102</name>
    <dbReference type="NCBI Taxonomy" id="635003"/>
    <lineage>
        <taxon>Eukaryota</taxon>
        <taxon>Sar</taxon>
        <taxon>Stramenopiles</taxon>
        <taxon>Ochrophyta</taxon>
        <taxon>Bacillariophyta</taxon>
        <taxon>Bacillariophyceae</taxon>
        <taxon>Bacillariophycidae</taxon>
        <taxon>Bacillariales</taxon>
        <taxon>Bacillariaceae</taxon>
        <taxon>Fragilariopsis</taxon>
    </lineage>
</organism>
<name>A0A1E7EIA9_9STRA</name>
<accession>A0A1E7EIA9</accession>
<dbReference type="AlphaFoldDB" id="A0A1E7EIA9"/>
<dbReference type="EMBL" id="KV784617">
    <property type="protein sequence ID" value="OEU05648.1"/>
    <property type="molecule type" value="Genomic_DNA"/>
</dbReference>